<proteinExistence type="predicted"/>
<sequence>MNVNKLAATIVQLFLVLAFVLAGIGMFGKFIQGTDAGFYALAGYSLLAAIGWLVVFFAIAATAQWFRRRSIESACNKGK</sequence>
<organism evidence="2 3">
    <name type="scientific">Alcanivorax nanhaiticus</name>
    <dbReference type="NCBI Taxonomy" id="1177154"/>
    <lineage>
        <taxon>Bacteria</taxon>
        <taxon>Pseudomonadati</taxon>
        <taxon>Pseudomonadota</taxon>
        <taxon>Gammaproteobacteria</taxon>
        <taxon>Oceanospirillales</taxon>
        <taxon>Alcanivoracaceae</taxon>
        <taxon>Alcanivorax</taxon>
    </lineage>
</organism>
<feature type="transmembrane region" description="Helical" evidence="1">
    <location>
        <begin position="38"/>
        <end position="61"/>
    </location>
</feature>
<dbReference type="STRING" id="1177154.Y5S_03389"/>
<accession>A0A095TLR7</accession>
<keyword evidence="1" id="KW-1133">Transmembrane helix</keyword>
<keyword evidence="1" id="KW-0472">Membrane</keyword>
<name>A0A095TLR7_9GAMM</name>
<evidence type="ECO:0000313" key="2">
    <source>
        <dbReference type="EMBL" id="KGD63403.1"/>
    </source>
</evidence>
<dbReference type="EMBL" id="ARXV01000018">
    <property type="protein sequence ID" value="KGD63403.1"/>
    <property type="molecule type" value="Genomic_DNA"/>
</dbReference>
<dbReference type="RefSeq" id="WP_035234740.1">
    <property type="nucleotide sequence ID" value="NZ_ARXV01000018.1"/>
</dbReference>
<dbReference type="AlphaFoldDB" id="A0A095TLR7"/>
<evidence type="ECO:0000313" key="3">
    <source>
        <dbReference type="Proteomes" id="UP000029444"/>
    </source>
</evidence>
<evidence type="ECO:0000256" key="1">
    <source>
        <dbReference type="SAM" id="Phobius"/>
    </source>
</evidence>
<comment type="caution">
    <text evidence="2">The sequence shown here is derived from an EMBL/GenBank/DDBJ whole genome shotgun (WGS) entry which is preliminary data.</text>
</comment>
<protein>
    <submittedName>
        <fullName evidence="2">Uncharacterized protein</fullName>
    </submittedName>
</protein>
<gene>
    <name evidence="2" type="ORF">Y5S_03389</name>
</gene>
<keyword evidence="1" id="KW-0812">Transmembrane</keyword>
<dbReference type="Proteomes" id="UP000029444">
    <property type="component" value="Unassembled WGS sequence"/>
</dbReference>
<reference evidence="2 3" key="1">
    <citation type="submission" date="2012-09" db="EMBL/GenBank/DDBJ databases">
        <title>Genome Sequence of alkane-degrading Bacterium Alcanivorax sp. 19-m-6.</title>
        <authorList>
            <person name="Lai Q."/>
            <person name="Shao Z."/>
        </authorList>
    </citation>
    <scope>NUCLEOTIDE SEQUENCE [LARGE SCALE GENOMIC DNA]</scope>
    <source>
        <strain evidence="2 3">19-m-6</strain>
    </source>
</reference>
<keyword evidence="3" id="KW-1185">Reference proteome</keyword>